<proteinExistence type="inferred from homology"/>
<protein>
    <submittedName>
        <fullName evidence="10">Heavy metal efflux pump CzcA</fullName>
    </submittedName>
</protein>
<evidence type="ECO:0000256" key="3">
    <source>
        <dbReference type="ARBA" id="ARBA00022448"/>
    </source>
</evidence>
<dbReference type="SUPFAM" id="SSF82714">
    <property type="entry name" value="Multidrug efflux transporter AcrB TolC docking domain, DN and DC subdomains"/>
    <property type="match status" value="2"/>
</dbReference>
<dbReference type="EMBL" id="AHJE01000044">
    <property type="protein sequence ID" value="EHP41821.1"/>
    <property type="molecule type" value="Genomic_DNA"/>
</dbReference>
<keyword evidence="3" id="KW-0813">Transport</keyword>
<evidence type="ECO:0000256" key="4">
    <source>
        <dbReference type="ARBA" id="ARBA00022475"/>
    </source>
</evidence>
<dbReference type="GO" id="GO:0008324">
    <property type="term" value="F:monoatomic cation transmembrane transporter activity"/>
    <property type="evidence" value="ECO:0007669"/>
    <property type="project" value="InterPro"/>
</dbReference>
<dbReference type="NCBIfam" id="TIGR00914">
    <property type="entry name" value="2A0601"/>
    <property type="match status" value="1"/>
</dbReference>
<evidence type="ECO:0000256" key="8">
    <source>
        <dbReference type="SAM" id="MobiDB-lite"/>
    </source>
</evidence>
<evidence type="ECO:0000256" key="9">
    <source>
        <dbReference type="SAM" id="Phobius"/>
    </source>
</evidence>
<feature type="transmembrane region" description="Helical" evidence="9">
    <location>
        <begin position="913"/>
        <end position="938"/>
    </location>
</feature>
<dbReference type="InterPro" id="IPR027463">
    <property type="entry name" value="AcrB_DN_DC_subdom"/>
</dbReference>
<dbReference type="SUPFAM" id="SSF82693">
    <property type="entry name" value="Multidrug efflux transporter AcrB pore domain, PN1, PN2, PC1 and PC2 subdomains"/>
    <property type="match status" value="3"/>
</dbReference>
<evidence type="ECO:0000256" key="5">
    <source>
        <dbReference type="ARBA" id="ARBA00022692"/>
    </source>
</evidence>
<feature type="transmembrane region" description="Helical" evidence="9">
    <location>
        <begin position="528"/>
        <end position="547"/>
    </location>
</feature>
<evidence type="ECO:0000256" key="2">
    <source>
        <dbReference type="ARBA" id="ARBA00010942"/>
    </source>
</evidence>
<accession>H1S710</accession>
<keyword evidence="6 9" id="KW-1133">Transmembrane helix</keyword>
<name>H1S710_9BURK</name>
<sequence>MISRIVHFALHQKLFVWLGLAIFIGGGLAAFKNLPIEAFPDVSDIQVNVITLYPGRAAEEVERQVTIPIETALAGTPNSVRVFSHTQFGLSFLMVTFNDKATDVVARQQVIERLRGVDLPDGVQPELAPLSTAIGEIFRFRLTGKGYSAQELRTLQDWVVEKNLRQVPGVADLVTIGGTIKQYEVNPNLAKMRDAKISLAQLFTALQRANSNAGGGAVANGRQQFLLRSLGSFRTSADIADVVVSEVNGTPILVKDIAEIRTGSAPPQGLMGQDDEDDIVSGIVVMRKGENPSLVLEALKKKIDLLDNSILPKGVKIVPYYDRSTLIDKTLHTVFGNLVEGALLVMAVLYLFLANVRAAAIVAMVIPLALLSTFIGLTWVGIPANLLSLGAMDFGIIVDGAVIVVENIFKRLGELKEAQIKDSRARMHAILQATTEVGRPTVFSMIIIIAAHIPIFTLQRHEGKIFAPMAYTVTGALVGSLIISLTLVPLLCHLLLTKNIAHEDNFVVRHSKRLYEPMLAWALDHKRTVVGIALGLLVATVGVGKFLGSEFLPELDEGSMWVSFDLPASVSIDEARDQARRLRGVIRKTPEVNTTISKVGRPDDGTDPKLINTVEILVDLKNDKQWRAGYDKRKIINEINANLRQLPGIEPNFSQPVRDNILESISQIKGQIVIKVQSDSLQLNKGVADQILANVQSVQGVMRAFIDRDGELPQYVLDFDRAQAARYGINVGDVQDLMETALAGKAATELWEGEKHFSVAVRLKPNERQLPNLPNIFLQTADGAQVPLSQLVHFRAASGAMNISRENGQRTTSIGIFIHDRDMGSVVKDMQALVAKNVKADDVKISWSGEFENQERAMARLSIVVPLSVLVIFLLLFNAFKSFKSATLIISNIPFALIGGVFALFITGIPLSVSAAIGFIALFGQAVLNGVVMVTYFNQLRDEGMPVRQAVLTGSMDRLRTVLMTAMLAMLGLFPMAISRAIGSETQRPLAIVIIGGLITATMLTRQWQWQWQGEPLVGFAAGLIFPWLPASKARHLGAGFFSSEAAQRSGADAAGGGGRVASQPVLAQAAHPVGTVLGRIVEPVGHRVLYIGRGVGLQRVQQRQGLRRLLLQRGDVRAPHPARAQRLGGETAQPFGRRCGPAGKQRDAGVQVRREMRPHRHPGPFAHAEMRVVGQRPDGREALVQVQVQARLHAGHEAGPAAHGIRWMPLATCDTRGAKLRREDGADAGHALENAELAGGLGLPDGGGRELGKHRAHQRDLVQRQAFGERGALQLTTLQRGQDVGGNVRRPARALACCRPGC</sequence>
<keyword evidence="7 9" id="KW-0472">Membrane</keyword>
<dbReference type="Gene3D" id="1.20.1640.10">
    <property type="entry name" value="Multidrug efflux transporter AcrB transmembrane domain"/>
    <property type="match status" value="2"/>
</dbReference>
<comment type="caution">
    <text evidence="10">The sequence shown here is derived from an EMBL/GenBank/DDBJ whole genome shotgun (WGS) entry which is preliminary data.</text>
</comment>
<keyword evidence="4" id="KW-1003">Cell membrane</keyword>
<dbReference type="Pfam" id="PF00873">
    <property type="entry name" value="ACR_tran"/>
    <property type="match status" value="1"/>
</dbReference>
<dbReference type="InterPro" id="IPR001036">
    <property type="entry name" value="Acrflvin-R"/>
</dbReference>
<feature type="transmembrane region" description="Helical" evidence="9">
    <location>
        <begin position="470"/>
        <end position="496"/>
    </location>
</feature>
<feature type="transmembrane region" description="Helical" evidence="9">
    <location>
        <begin position="886"/>
        <end position="906"/>
    </location>
</feature>
<feature type="region of interest" description="Disordered" evidence="8">
    <location>
        <begin position="1121"/>
        <end position="1152"/>
    </location>
</feature>
<dbReference type="GO" id="GO:0005886">
    <property type="term" value="C:plasma membrane"/>
    <property type="evidence" value="ECO:0007669"/>
    <property type="project" value="UniProtKB-SubCell"/>
</dbReference>
<feature type="transmembrane region" description="Helical" evidence="9">
    <location>
        <begin position="958"/>
        <end position="978"/>
    </location>
</feature>
<reference evidence="10 11" key="1">
    <citation type="journal article" date="2012" name="J. Bacteriol.">
        <title>De Novo Genome Project of Cupriavidus basilensis OR16.</title>
        <authorList>
            <person name="Cserhati M."/>
            <person name="Kriszt B."/>
            <person name="Szoboszlay S."/>
            <person name="Toth A."/>
            <person name="Szabo I."/>
            <person name="Tancsics A."/>
            <person name="Nagy I."/>
            <person name="Horvath B."/>
            <person name="Nagy I."/>
            <person name="Kukolya J."/>
        </authorList>
    </citation>
    <scope>NUCLEOTIDE SEQUENCE [LARGE SCALE GENOMIC DNA]</scope>
    <source>
        <strain evidence="10 11">OR16</strain>
    </source>
</reference>
<evidence type="ECO:0000313" key="11">
    <source>
        <dbReference type="Proteomes" id="UP000005808"/>
    </source>
</evidence>
<evidence type="ECO:0000313" key="10">
    <source>
        <dbReference type="EMBL" id="EHP41821.1"/>
    </source>
</evidence>
<evidence type="ECO:0000256" key="1">
    <source>
        <dbReference type="ARBA" id="ARBA00004651"/>
    </source>
</evidence>
<feature type="compositionally biased region" description="Basic and acidic residues" evidence="8">
    <location>
        <begin position="1248"/>
        <end position="1258"/>
    </location>
</feature>
<feature type="transmembrane region" description="Helical" evidence="9">
    <location>
        <begin position="441"/>
        <end position="458"/>
    </location>
</feature>
<dbReference type="GO" id="GO:0042910">
    <property type="term" value="F:xenobiotic transmembrane transporter activity"/>
    <property type="evidence" value="ECO:0007669"/>
    <property type="project" value="TreeGrafter"/>
</dbReference>
<dbReference type="InterPro" id="IPR004763">
    <property type="entry name" value="CusA-like"/>
</dbReference>
<feature type="transmembrane region" description="Helical" evidence="9">
    <location>
        <begin position="334"/>
        <end position="353"/>
    </location>
</feature>
<comment type="similarity">
    <text evidence="2">Belongs to the resistance-nodulation-cell division (RND) (TC 2.A.6) family.</text>
</comment>
<feature type="region of interest" description="Disordered" evidence="8">
    <location>
        <begin position="1238"/>
        <end position="1258"/>
    </location>
</feature>
<dbReference type="PRINTS" id="PR00702">
    <property type="entry name" value="ACRIFLAVINRP"/>
</dbReference>
<dbReference type="Gene3D" id="3.30.70.1440">
    <property type="entry name" value="Multidrug efflux transporter AcrB pore domain"/>
    <property type="match status" value="1"/>
</dbReference>
<dbReference type="Proteomes" id="UP000005808">
    <property type="component" value="Unassembled WGS sequence"/>
</dbReference>
<gene>
    <name evidence="10" type="ORF">OR16_18551</name>
</gene>
<dbReference type="Gene3D" id="3.30.2090.10">
    <property type="entry name" value="Multidrug efflux transporter AcrB TolC docking domain, DN and DC subdomains"/>
    <property type="match status" value="2"/>
</dbReference>
<keyword evidence="5 9" id="KW-0812">Transmembrane</keyword>
<feature type="transmembrane region" description="Helical" evidence="9">
    <location>
        <begin position="360"/>
        <end position="382"/>
    </location>
</feature>
<dbReference type="PANTHER" id="PTHR32063:SF12">
    <property type="entry name" value="CATION EFFLUX SYSTEM PROTEIN"/>
    <property type="match status" value="1"/>
</dbReference>
<dbReference type="Gene3D" id="3.30.70.1430">
    <property type="entry name" value="Multidrug efflux transporter AcrB pore domain"/>
    <property type="match status" value="2"/>
</dbReference>
<dbReference type="SUPFAM" id="SSF82866">
    <property type="entry name" value="Multidrug efflux transporter AcrB transmembrane domain"/>
    <property type="match status" value="2"/>
</dbReference>
<feature type="transmembrane region" description="Helical" evidence="9">
    <location>
        <begin position="861"/>
        <end position="880"/>
    </location>
</feature>
<dbReference type="Gene3D" id="3.30.70.1320">
    <property type="entry name" value="Multidrug efflux transporter AcrB pore domain like"/>
    <property type="match status" value="1"/>
</dbReference>
<organism evidence="10 11">
    <name type="scientific">Cupriavidus basilensis OR16</name>
    <dbReference type="NCBI Taxonomy" id="1127483"/>
    <lineage>
        <taxon>Bacteria</taxon>
        <taxon>Pseudomonadati</taxon>
        <taxon>Pseudomonadota</taxon>
        <taxon>Betaproteobacteria</taxon>
        <taxon>Burkholderiales</taxon>
        <taxon>Burkholderiaceae</taxon>
        <taxon>Cupriavidus</taxon>
    </lineage>
</organism>
<evidence type="ECO:0000256" key="7">
    <source>
        <dbReference type="ARBA" id="ARBA00023136"/>
    </source>
</evidence>
<dbReference type="PANTHER" id="PTHR32063">
    <property type="match status" value="1"/>
</dbReference>
<evidence type="ECO:0000256" key="6">
    <source>
        <dbReference type="ARBA" id="ARBA00022989"/>
    </source>
</evidence>
<comment type="subcellular location">
    <subcellularLocation>
        <location evidence="1">Cell membrane</location>
        <topology evidence="1">Multi-pass membrane protein</topology>
    </subcellularLocation>
</comment>
<dbReference type="PATRIC" id="fig|1127483.3.peg.3720"/>